<dbReference type="RefSeq" id="WP_315876031.1">
    <property type="nucleotide sequence ID" value="NZ_JAWCTQ010000002.1"/>
</dbReference>
<evidence type="ECO:0000313" key="3">
    <source>
        <dbReference type="Proteomes" id="UP001250181"/>
    </source>
</evidence>
<dbReference type="EMBL" id="JAWCTQ010000002">
    <property type="protein sequence ID" value="MDT9681040.1"/>
    <property type="molecule type" value="Genomic_DNA"/>
</dbReference>
<protein>
    <submittedName>
        <fullName evidence="2">Uncharacterized protein</fullName>
    </submittedName>
</protein>
<feature type="region of interest" description="Disordered" evidence="1">
    <location>
        <begin position="1"/>
        <end position="32"/>
    </location>
</feature>
<accession>A0ABU3QE43</accession>
<reference evidence="2 3" key="1">
    <citation type="submission" date="2023-09" db="EMBL/GenBank/DDBJ databases">
        <title>Streptomyces sp. nov.: A antagonism against Alternaria gaisen Producing Streptochlin, Isolated from Tamarix root soil.</title>
        <authorList>
            <person name="Chen Y."/>
        </authorList>
    </citation>
    <scope>NUCLEOTIDE SEQUENCE [LARGE SCALE GENOMIC DNA]</scope>
    <source>
        <strain evidence="2 3">TRM76323</strain>
    </source>
</reference>
<evidence type="ECO:0000256" key="1">
    <source>
        <dbReference type="SAM" id="MobiDB-lite"/>
    </source>
</evidence>
<organism evidence="2 3">
    <name type="scientific">Streptomyces tamarix</name>
    <dbReference type="NCBI Taxonomy" id="3078565"/>
    <lineage>
        <taxon>Bacteria</taxon>
        <taxon>Bacillati</taxon>
        <taxon>Actinomycetota</taxon>
        <taxon>Actinomycetes</taxon>
        <taxon>Kitasatosporales</taxon>
        <taxon>Streptomycetaceae</taxon>
        <taxon>Streptomyces</taxon>
    </lineage>
</organism>
<sequence length="94" mass="10007">MNDPFPEQDPKQPRRAARTSDSLSKPKQLPGTARRDLAVCLVDARGDPLGCSEPYGQDDGTVRTVTRGHVAAVILIGRDTRVLTVLALACAGPV</sequence>
<name>A0ABU3QE43_9ACTN</name>
<comment type="caution">
    <text evidence="2">The sequence shown here is derived from an EMBL/GenBank/DDBJ whole genome shotgun (WGS) entry which is preliminary data.</text>
</comment>
<keyword evidence="3" id="KW-1185">Reference proteome</keyword>
<gene>
    <name evidence="2" type="ORF">RND61_02945</name>
</gene>
<evidence type="ECO:0000313" key="2">
    <source>
        <dbReference type="EMBL" id="MDT9681040.1"/>
    </source>
</evidence>
<dbReference type="Proteomes" id="UP001250181">
    <property type="component" value="Unassembled WGS sequence"/>
</dbReference>
<proteinExistence type="predicted"/>